<protein>
    <submittedName>
        <fullName evidence="6">Carbohydrate ABC transporter substrate-binding protein, CUT1 family</fullName>
    </submittedName>
</protein>
<evidence type="ECO:0000256" key="3">
    <source>
        <dbReference type="ARBA" id="ARBA00022448"/>
    </source>
</evidence>
<evidence type="ECO:0000313" key="6">
    <source>
        <dbReference type="EMBL" id="MCP2330350.1"/>
    </source>
</evidence>
<comment type="similarity">
    <text evidence="2">Belongs to the bacterial solute-binding protein 1 family.</text>
</comment>
<dbReference type="InterPro" id="IPR006311">
    <property type="entry name" value="TAT_signal"/>
</dbReference>
<evidence type="ECO:0000256" key="2">
    <source>
        <dbReference type="ARBA" id="ARBA00008520"/>
    </source>
</evidence>
<feature type="signal peptide" evidence="5">
    <location>
        <begin position="1"/>
        <end position="25"/>
    </location>
</feature>
<dbReference type="Gene3D" id="3.40.190.10">
    <property type="entry name" value="Periplasmic binding protein-like II"/>
    <property type="match status" value="1"/>
</dbReference>
<accession>A0ABT1JCX8</accession>
<dbReference type="Pfam" id="PF01547">
    <property type="entry name" value="SBP_bac_1"/>
    <property type="match status" value="1"/>
</dbReference>
<dbReference type="PROSITE" id="PS51318">
    <property type="entry name" value="TAT"/>
    <property type="match status" value="1"/>
</dbReference>
<reference evidence="6 7" key="1">
    <citation type="submission" date="2013-07" db="EMBL/GenBank/DDBJ databases">
        <authorList>
            <consortium name="DOE Joint Genome Institute"/>
            <person name="Reeve W."/>
            <person name="Huntemann M."/>
            <person name="Han J."/>
            <person name="Chen A."/>
            <person name="Kyrpides N."/>
            <person name="Mavromatis K."/>
            <person name="Markowitz V."/>
            <person name="Palaniappan K."/>
            <person name="Ivanova N."/>
            <person name="Schaumberg A."/>
            <person name="Pati A."/>
            <person name="Liolios K."/>
            <person name="Nordberg H.P."/>
            <person name="Cantor M.N."/>
            <person name="Hua S.X."/>
            <person name="Woyke T."/>
        </authorList>
    </citation>
    <scope>NUCLEOTIDE SEQUENCE [LARGE SCALE GENOMIC DNA]</scope>
    <source>
        <strain evidence="6 7">DSM 43889</strain>
    </source>
</reference>
<evidence type="ECO:0000313" key="7">
    <source>
        <dbReference type="Proteomes" id="UP000791080"/>
    </source>
</evidence>
<dbReference type="EMBL" id="AUBJ02000001">
    <property type="protein sequence ID" value="MCP2330350.1"/>
    <property type="molecule type" value="Genomic_DNA"/>
</dbReference>
<comment type="caution">
    <text evidence="6">The sequence shown here is derived from an EMBL/GenBank/DDBJ whole genome shotgun (WGS) entry which is preliminary data.</text>
</comment>
<dbReference type="PROSITE" id="PS51257">
    <property type="entry name" value="PROKAR_LIPOPROTEIN"/>
    <property type="match status" value="1"/>
</dbReference>
<dbReference type="InterPro" id="IPR019546">
    <property type="entry name" value="TAT_signal_bac_arc"/>
</dbReference>
<dbReference type="Proteomes" id="UP000791080">
    <property type="component" value="Unassembled WGS sequence"/>
</dbReference>
<feature type="chain" id="PRO_5045759535" evidence="5">
    <location>
        <begin position="26"/>
        <end position="549"/>
    </location>
</feature>
<dbReference type="PANTHER" id="PTHR43649:SF31">
    <property type="entry name" value="SN-GLYCEROL-3-PHOSPHATE-BINDING PERIPLASMIC PROTEIN UGPB"/>
    <property type="match status" value="1"/>
</dbReference>
<dbReference type="PANTHER" id="PTHR43649">
    <property type="entry name" value="ARABINOSE-BINDING PROTEIN-RELATED"/>
    <property type="match status" value="1"/>
</dbReference>
<dbReference type="InterPro" id="IPR050490">
    <property type="entry name" value="Bact_solute-bd_prot1"/>
</dbReference>
<evidence type="ECO:0000256" key="5">
    <source>
        <dbReference type="SAM" id="SignalP"/>
    </source>
</evidence>
<dbReference type="RefSeq" id="WP_026418112.1">
    <property type="nucleotide sequence ID" value="NZ_AUBJ02000001.1"/>
</dbReference>
<keyword evidence="4 5" id="KW-0732">Signal</keyword>
<comment type="subcellular location">
    <subcellularLocation>
        <location evidence="1">Cell envelope</location>
    </subcellularLocation>
</comment>
<name>A0ABT1JCX8_ACTCY</name>
<dbReference type="NCBIfam" id="TIGR01409">
    <property type="entry name" value="TAT_signal_seq"/>
    <property type="match status" value="1"/>
</dbReference>
<organism evidence="6 7">
    <name type="scientific">Actinoalloteichus caeruleus DSM 43889</name>
    <dbReference type="NCBI Taxonomy" id="1120930"/>
    <lineage>
        <taxon>Bacteria</taxon>
        <taxon>Bacillati</taxon>
        <taxon>Actinomycetota</taxon>
        <taxon>Actinomycetes</taxon>
        <taxon>Pseudonocardiales</taxon>
        <taxon>Pseudonocardiaceae</taxon>
        <taxon>Actinoalloteichus</taxon>
        <taxon>Actinoalloteichus cyanogriseus</taxon>
    </lineage>
</organism>
<dbReference type="SUPFAM" id="SSF53850">
    <property type="entry name" value="Periplasmic binding protein-like II"/>
    <property type="match status" value="1"/>
</dbReference>
<reference evidence="6 7" key="2">
    <citation type="submission" date="2022-06" db="EMBL/GenBank/DDBJ databases">
        <title>Genomic Encyclopedia of Type Strains, Phase I: the one thousand microbial genomes (KMG-I) project.</title>
        <authorList>
            <person name="Kyrpides N."/>
        </authorList>
    </citation>
    <scope>NUCLEOTIDE SEQUENCE [LARGE SCALE GENOMIC DNA]</scope>
    <source>
        <strain evidence="6 7">DSM 43889</strain>
    </source>
</reference>
<sequence length="549" mass="59846">MRRTPHHTWSRRSFLSALGAGAALAATSPLLTACGSRPGASPTGAVSDPDAMGAVLPNHVPVEFVAPDLPGRLGAAPGYLSYPAQLVRGVPDAPGTGGEVTAMTPAFWPIPPADNDYYDAVNERLGARVRFNIVNGSDYAAKLNAMFAGDQLPELTVIPDWDVPPRFGEAVGTVFADLTEHLAGDAVEKYPMLANLPTRAWAYCVRGNRLFGVPTPAELFAVTSFYRHDLFEELGLAPPTTADELRALCEQITDPNRNRWACGNLFLDVKRMFGVVPGWSRESSGRLVNEAETEGFREALTFMRALFADGHVHPTVAGSNTGQEKELFENGSMLMMVDGLGSWHEALARQLPGNPAFDMRPIPPFSHDGGDPVYFTEEGASIATFIRGDLEPERIEELLGILNFCAAPIGTEEHYLVNYGVEGVHSERGEGGSPQLNAKGSREVTFTYGFLGAPPPSIAQAQYPGYVQARYDWEVAAAQYKVSKIDEGLHIEEPPRLTSLEQRLDDQIQDLLRGRTPLDQLDSIMDRWRSDGGDELREFYDDALSDVGR</sequence>
<gene>
    <name evidence="6" type="ORF">G443_000620</name>
</gene>
<evidence type="ECO:0000256" key="4">
    <source>
        <dbReference type="ARBA" id="ARBA00022729"/>
    </source>
</evidence>
<dbReference type="InterPro" id="IPR006059">
    <property type="entry name" value="SBP"/>
</dbReference>
<proteinExistence type="inferred from homology"/>
<keyword evidence="7" id="KW-1185">Reference proteome</keyword>
<evidence type="ECO:0000256" key="1">
    <source>
        <dbReference type="ARBA" id="ARBA00004196"/>
    </source>
</evidence>
<keyword evidence="3" id="KW-0813">Transport</keyword>